<proteinExistence type="predicted"/>
<dbReference type="Proteomes" id="UP000017396">
    <property type="component" value="Chromosome"/>
</dbReference>
<dbReference type="EMBL" id="CP003587">
    <property type="protein sequence ID" value="AGY58262.1"/>
    <property type="molecule type" value="Genomic_DNA"/>
</dbReference>
<sequence length="78" mass="9280">MQRKRMKLLSQPASSGSNLLLSSLDYRLYRLGWNHRLHSPPHPILWIVMSLSYLYRRGFKEASRWAATQHSQRAEKRD</sequence>
<dbReference type="HOGENOM" id="CLU_2617006_0_0_3"/>
<dbReference type="AlphaFoldDB" id="U5QH12"/>
<evidence type="ECO:0000313" key="2">
    <source>
        <dbReference type="Proteomes" id="UP000017396"/>
    </source>
</evidence>
<name>U5QH12_GLOK1</name>
<gene>
    <name evidence="1" type="ORF">GKIL_2016</name>
</gene>
<keyword evidence="2" id="KW-1185">Reference proteome</keyword>
<protein>
    <submittedName>
        <fullName evidence="1">Uncharacterized protein</fullName>
    </submittedName>
</protein>
<dbReference type="KEGG" id="glj:GKIL_2016"/>
<reference evidence="1 2" key="1">
    <citation type="journal article" date="2013" name="PLoS ONE">
        <title>Cultivation and Complete Genome Sequencing of Gloeobacter kilaueensis sp. nov., from a Lava Cave in Kilauea Caldera, Hawai'i.</title>
        <authorList>
            <person name="Saw J.H."/>
            <person name="Schatz M."/>
            <person name="Brown M.V."/>
            <person name="Kunkel D.D."/>
            <person name="Foster J.S."/>
            <person name="Shick H."/>
            <person name="Christensen S."/>
            <person name="Hou S."/>
            <person name="Wan X."/>
            <person name="Donachie S.P."/>
        </authorList>
    </citation>
    <scope>NUCLEOTIDE SEQUENCE [LARGE SCALE GENOMIC DNA]</scope>
    <source>
        <strain evidence="2">JS</strain>
    </source>
</reference>
<accession>U5QH12</accession>
<organism evidence="1 2">
    <name type="scientific">Gloeobacter kilaueensis (strain ATCC BAA-2537 / CCAP 1431/1 / ULC 316 / JS1)</name>
    <dbReference type="NCBI Taxonomy" id="1183438"/>
    <lineage>
        <taxon>Bacteria</taxon>
        <taxon>Bacillati</taxon>
        <taxon>Cyanobacteriota</taxon>
        <taxon>Cyanophyceae</taxon>
        <taxon>Gloeobacterales</taxon>
        <taxon>Gloeobacteraceae</taxon>
        <taxon>Gloeobacter</taxon>
    </lineage>
</organism>
<evidence type="ECO:0000313" key="1">
    <source>
        <dbReference type="EMBL" id="AGY58262.1"/>
    </source>
</evidence>